<evidence type="ECO:0000256" key="2">
    <source>
        <dbReference type="ARBA" id="ARBA00004196"/>
    </source>
</evidence>
<evidence type="ECO:0000259" key="9">
    <source>
        <dbReference type="Pfam" id="PF01551"/>
    </source>
</evidence>
<dbReference type="CDD" id="cd12797">
    <property type="entry name" value="M23_peptidase"/>
    <property type="match status" value="1"/>
</dbReference>
<sequence>MAFWHSLTLLPLWHRRLILLLGSLILLLLLWPLEKVEATRATTALPQTNPAASGHRLGEVEPDEPDEAPPGLQGETLKVRNGDNLAELFQRAGFDPATLHQVLDSGEEVESLIRLKPGEEITFYQNDEGALQALSYPMGLDEILWVEQARDGFACRVEKIKLERRQQIAQGTIDSSFWEAGQTAGLNNSLILGLANIFAWDIDFAQDLQPGDSFSLIYEELYRDDEKLSTGKILAAEFINQGQRYLAVRHRDGHYYSPQGKAMRKGFLRAPVNFRYITSNFNPRRKHPVTGLVRPHNGIDYGAPVGTPIMAAGDGVVSASSYNGLNGNFVFIRHSGRYTTKYLHLSQREVKVGQRVKQGQTIGRLGGTGRVTGPHLHYEFLVDGVHKNPKTVALPEATPLSGQPLNDFKLRAHSLLARLALVEPGRLAQVRPAEDR</sequence>
<keyword evidence="7" id="KW-0482">Metalloprotease</keyword>
<dbReference type="PANTHER" id="PTHR21666:SF288">
    <property type="entry name" value="CELL DIVISION PROTEIN YTFB"/>
    <property type="match status" value="1"/>
</dbReference>
<reference evidence="12" key="1">
    <citation type="journal article" date="2019" name="Int. J. Syst. Evol. Microbiol.">
        <title>The Global Catalogue of Microorganisms (GCM) 10K type strain sequencing project: providing services to taxonomists for standard genome sequencing and annotation.</title>
        <authorList>
            <consortium name="The Broad Institute Genomics Platform"/>
            <consortium name="The Broad Institute Genome Sequencing Center for Infectious Disease"/>
            <person name="Wu L."/>
            <person name="Ma J."/>
        </authorList>
    </citation>
    <scope>NUCLEOTIDE SEQUENCE [LARGE SCALE GENOMIC DNA]</scope>
    <source>
        <strain evidence="12">JCM 32226</strain>
    </source>
</reference>
<dbReference type="Pfam" id="PF01551">
    <property type="entry name" value="Peptidase_M23"/>
    <property type="match status" value="1"/>
</dbReference>
<dbReference type="InterPro" id="IPR045834">
    <property type="entry name" value="Csd3_N2"/>
</dbReference>
<evidence type="ECO:0000256" key="1">
    <source>
        <dbReference type="ARBA" id="ARBA00001947"/>
    </source>
</evidence>
<dbReference type="Proteomes" id="UP001501321">
    <property type="component" value="Unassembled WGS sequence"/>
</dbReference>
<keyword evidence="6" id="KW-0862">Zinc</keyword>
<dbReference type="PANTHER" id="PTHR21666">
    <property type="entry name" value="PEPTIDASE-RELATED"/>
    <property type="match status" value="1"/>
</dbReference>
<keyword evidence="5" id="KW-0378">Hydrolase</keyword>
<dbReference type="InterPro" id="IPR016047">
    <property type="entry name" value="M23ase_b-sheet_dom"/>
</dbReference>
<dbReference type="Gene3D" id="3.10.450.350">
    <property type="match status" value="2"/>
</dbReference>
<comment type="cofactor">
    <cofactor evidence="1">
        <name>Zn(2+)</name>
        <dbReference type="ChEBI" id="CHEBI:29105"/>
    </cofactor>
</comment>
<dbReference type="Pfam" id="PF19425">
    <property type="entry name" value="Csd3_N2"/>
    <property type="match status" value="1"/>
</dbReference>
<evidence type="ECO:0000313" key="11">
    <source>
        <dbReference type="EMBL" id="GAA4497212.1"/>
    </source>
</evidence>
<dbReference type="Gene3D" id="2.70.70.10">
    <property type="entry name" value="Glucose Permease (Domain IIA)"/>
    <property type="match status" value="1"/>
</dbReference>
<feature type="domain" description="M23ase beta-sheet core" evidence="9">
    <location>
        <begin position="295"/>
        <end position="389"/>
    </location>
</feature>
<name>A0ABP8Q659_9GAMM</name>
<keyword evidence="4" id="KW-0479">Metal-binding</keyword>
<dbReference type="InterPro" id="IPR011055">
    <property type="entry name" value="Dup_hybrid_motif"/>
</dbReference>
<dbReference type="EMBL" id="BAABFC010000009">
    <property type="protein sequence ID" value="GAA4497212.1"/>
    <property type="molecule type" value="Genomic_DNA"/>
</dbReference>
<protein>
    <submittedName>
        <fullName evidence="11">Peptidoglycan DD-metalloendopeptidase family protein</fullName>
    </submittedName>
</protein>
<proteinExistence type="predicted"/>
<dbReference type="RefSeq" id="WP_345011317.1">
    <property type="nucleotide sequence ID" value="NZ_BAABFC010000009.1"/>
</dbReference>
<dbReference type="SUPFAM" id="SSF51261">
    <property type="entry name" value="Duplicated hybrid motif"/>
    <property type="match status" value="1"/>
</dbReference>
<organism evidence="11 12">
    <name type="scientific">Pseudaeromonas paramecii</name>
    <dbReference type="NCBI Taxonomy" id="2138166"/>
    <lineage>
        <taxon>Bacteria</taxon>
        <taxon>Pseudomonadati</taxon>
        <taxon>Pseudomonadota</taxon>
        <taxon>Gammaproteobacteria</taxon>
        <taxon>Aeromonadales</taxon>
        <taxon>Aeromonadaceae</taxon>
        <taxon>Pseudaeromonas</taxon>
    </lineage>
</organism>
<evidence type="ECO:0000256" key="6">
    <source>
        <dbReference type="ARBA" id="ARBA00022833"/>
    </source>
</evidence>
<evidence type="ECO:0000256" key="7">
    <source>
        <dbReference type="ARBA" id="ARBA00023049"/>
    </source>
</evidence>
<evidence type="ECO:0000256" key="8">
    <source>
        <dbReference type="SAM" id="MobiDB-lite"/>
    </source>
</evidence>
<feature type="domain" description="Csd3-like second N-terminal" evidence="10">
    <location>
        <begin position="165"/>
        <end position="283"/>
    </location>
</feature>
<comment type="caution">
    <text evidence="11">The sequence shown here is derived from an EMBL/GenBank/DDBJ whole genome shotgun (WGS) entry which is preliminary data.</text>
</comment>
<keyword evidence="12" id="KW-1185">Reference proteome</keyword>
<feature type="region of interest" description="Disordered" evidence="8">
    <location>
        <begin position="44"/>
        <end position="77"/>
    </location>
</feature>
<gene>
    <name evidence="11" type="ORF">GCM10023095_13410</name>
</gene>
<evidence type="ECO:0000313" key="12">
    <source>
        <dbReference type="Proteomes" id="UP001501321"/>
    </source>
</evidence>
<comment type="subcellular location">
    <subcellularLocation>
        <location evidence="2">Cell envelope</location>
    </subcellularLocation>
</comment>
<evidence type="ECO:0000259" key="10">
    <source>
        <dbReference type="Pfam" id="PF19425"/>
    </source>
</evidence>
<keyword evidence="3" id="KW-0645">Protease</keyword>
<dbReference type="InterPro" id="IPR050570">
    <property type="entry name" value="Cell_wall_metabolism_enzyme"/>
</dbReference>
<evidence type="ECO:0000256" key="3">
    <source>
        <dbReference type="ARBA" id="ARBA00022670"/>
    </source>
</evidence>
<evidence type="ECO:0000256" key="5">
    <source>
        <dbReference type="ARBA" id="ARBA00022801"/>
    </source>
</evidence>
<evidence type="ECO:0000256" key="4">
    <source>
        <dbReference type="ARBA" id="ARBA00022723"/>
    </source>
</evidence>
<accession>A0ABP8Q659</accession>